<evidence type="ECO:0000256" key="1">
    <source>
        <dbReference type="ARBA" id="ARBA00010609"/>
    </source>
</evidence>
<evidence type="ECO:0008006" key="11">
    <source>
        <dbReference type="Google" id="ProtNLM"/>
    </source>
</evidence>
<evidence type="ECO:0000259" key="8">
    <source>
        <dbReference type="Pfam" id="PF07731"/>
    </source>
</evidence>
<dbReference type="EMBL" id="KV441386">
    <property type="protein sequence ID" value="OAF62973.1"/>
    <property type="molecule type" value="Genomic_DNA"/>
</dbReference>
<feature type="domain" description="Plastocyanin-like" evidence="7">
    <location>
        <begin position="282"/>
        <end position="445"/>
    </location>
</feature>
<dbReference type="CDD" id="cd13886">
    <property type="entry name" value="CuRO_2_MCO_like_1"/>
    <property type="match status" value="1"/>
</dbReference>
<dbReference type="PANTHER" id="PTHR11709">
    <property type="entry name" value="MULTI-COPPER OXIDASE"/>
    <property type="match status" value="1"/>
</dbReference>
<dbReference type="eggNOG" id="KOG1263">
    <property type="taxonomic scope" value="Eukaryota"/>
</dbReference>
<dbReference type="InterPro" id="IPR033138">
    <property type="entry name" value="Cu_oxidase_CS"/>
</dbReference>
<comment type="similarity">
    <text evidence="1">Belongs to the multicopper oxidase family.</text>
</comment>
<dbReference type="Pfam" id="PF00394">
    <property type="entry name" value="Cu-oxidase"/>
    <property type="match status" value="1"/>
</dbReference>
<gene>
    <name evidence="10" type="ORF">VC83_00242</name>
</gene>
<dbReference type="Pfam" id="PF07732">
    <property type="entry name" value="Cu-oxidase_3"/>
    <property type="match status" value="1"/>
</dbReference>
<dbReference type="CDD" id="cd13857">
    <property type="entry name" value="CuRO_1_Diphenol_Ox"/>
    <property type="match status" value="1"/>
</dbReference>
<feature type="compositionally biased region" description="Low complexity" evidence="5">
    <location>
        <begin position="26"/>
        <end position="42"/>
    </location>
</feature>
<dbReference type="SUPFAM" id="SSF49503">
    <property type="entry name" value="Cupredoxins"/>
    <property type="match status" value="3"/>
</dbReference>
<dbReference type="OrthoDB" id="2121828at2759"/>
<evidence type="ECO:0000256" key="2">
    <source>
        <dbReference type="ARBA" id="ARBA00022723"/>
    </source>
</evidence>
<name>A0A177ANV3_9PEZI</name>
<dbReference type="InterPro" id="IPR045087">
    <property type="entry name" value="Cu-oxidase_fam"/>
</dbReference>
<sequence length="672" mass="74616">MDVLVDMIDRAARTTVDHSQQSRLSPAPATMAPPETASAATPKDTFYNDQLPPPPPAKRRHVFFWAVLSIVLFIVLGLGLGVGLGLGLHKPARGFSSPATGSDCPCSACPCVVEDPRPDIPANLPPWRLPDEEYHLSMDWDIHAPPTTRVYNFTVEEIQAAPDGVLRNMITINGKFPGPMIRANKGDRIKVHVTNELREPTSIHWHGMFQYGSNWMDGTSGISQCPIPPGRSFTYDFLVDGQYGSYWYHSHYSTQYTDGMVGPLIIHAPEEAEVRKLYDHDEVIMLQDWYHDVSKDLLPAYLASGNENKEPTPDNGLIQGTNIFDCSKYDKSSNRTCERNSTRAVFGVSKGSRYRYRLINVGAFAGFYFSVDNHTITVIEADATLVEPVETHRISINIAQRYSVIVHANQPEANYFIRSDMITTCFAQPNPVLDPLALAVLSYTETTDTPTSVDWDPSEATVCQDFNSTLLRPSEVVSAPPADVLYYFTASFQIGAYALDRAFFNDTTWTSANIPTINQAIDGINNVSTAHLFSADGVSSGFSDNQLVVSVPKGRVVDFLVQSLDDGAHPFHLHGHEFWVMAQSPVPATTGYFPWETYGSLNTANPLRRDTLTIGPFGWALLRFEADHEGLWPFHCHIAWHMEAGLLMQFMTGAHELAKIGIPDDVRELCDV</sequence>
<dbReference type="FunFam" id="2.60.40.420:FF:000045">
    <property type="entry name" value="Laccase 2"/>
    <property type="match status" value="1"/>
</dbReference>
<keyword evidence="6" id="KW-0812">Transmembrane</keyword>
<dbReference type="InterPro" id="IPR011706">
    <property type="entry name" value="Cu-oxidase_C"/>
</dbReference>
<dbReference type="AlphaFoldDB" id="A0A177ANV3"/>
<dbReference type="Proteomes" id="UP000077154">
    <property type="component" value="Unassembled WGS sequence"/>
</dbReference>
<feature type="transmembrane region" description="Helical" evidence="6">
    <location>
        <begin position="62"/>
        <end position="88"/>
    </location>
</feature>
<dbReference type="PROSITE" id="PS00080">
    <property type="entry name" value="MULTICOPPER_OXIDASE2"/>
    <property type="match status" value="1"/>
</dbReference>
<dbReference type="Pfam" id="PF07731">
    <property type="entry name" value="Cu-oxidase_2"/>
    <property type="match status" value="1"/>
</dbReference>
<dbReference type="CDD" id="cd13910">
    <property type="entry name" value="CuRO_3_MCO_like_4"/>
    <property type="match status" value="1"/>
</dbReference>
<dbReference type="GeneID" id="36283341"/>
<accession>A0A177ANV3</accession>
<dbReference type="GO" id="GO:0005507">
    <property type="term" value="F:copper ion binding"/>
    <property type="evidence" value="ECO:0007669"/>
    <property type="project" value="InterPro"/>
</dbReference>
<evidence type="ECO:0000259" key="9">
    <source>
        <dbReference type="Pfam" id="PF07732"/>
    </source>
</evidence>
<feature type="domain" description="Plastocyanin-like" evidence="9">
    <location>
        <begin position="155"/>
        <end position="270"/>
    </location>
</feature>
<reference evidence="10" key="1">
    <citation type="submission" date="2016-03" db="EMBL/GenBank/DDBJ databases">
        <title>Updated assembly of Pseudogymnoascus destructans, the fungus causing white-nose syndrome of bats.</title>
        <authorList>
            <person name="Palmer J.M."/>
            <person name="Drees K.P."/>
            <person name="Foster J.T."/>
            <person name="Lindner D.L."/>
        </authorList>
    </citation>
    <scope>NUCLEOTIDE SEQUENCE [LARGE SCALE GENOMIC DNA]</scope>
    <source>
        <strain evidence="10">20631-21</strain>
    </source>
</reference>
<evidence type="ECO:0000313" key="10">
    <source>
        <dbReference type="EMBL" id="OAF62973.1"/>
    </source>
</evidence>
<dbReference type="InterPro" id="IPR008972">
    <property type="entry name" value="Cupredoxin"/>
</dbReference>
<dbReference type="Gene3D" id="2.60.40.420">
    <property type="entry name" value="Cupredoxins - blue copper proteins"/>
    <property type="match status" value="3"/>
</dbReference>
<dbReference type="InterPro" id="IPR002355">
    <property type="entry name" value="Cu_oxidase_Cu_BS"/>
</dbReference>
<keyword evidence="3" id="KW-0560">Oxidoreductase</keyword>
<dbReference type="PANTHER" id="PTHR11709:SF414">
    <property type="entry name" value="ADR239WP"/>
    <property type="match status" value="1"/>
</dbReference>
<protein>
    <recommendedName>
        <fullName evidence="11">Multicopper oxidase</fullName>
    </recommendedName>
</protein>
<dbReference type="InterPro" id="IPR001117">
    <property type="entry name" value="Cu-oxidase_2nd"/>
</dbReference>
<evidence type="ECO:0000256" key="4">
    <source>
        <dbReference type="ARBA" id="ARBA00023008"/>
    </source>
</evidence>
<feature type="domain" description="Plastocyanin-like" evidence="8">
    <location>
        <begin position="531"/>
        <end position="653"/>
    </location>
</feature>
<dbReference type="PROSITE" id="PS00079">
    <property type="entry name" value="MULTICOPPER_OXIDASE1"/>
    <property type="match status" value="2"/>
</dbReference>
<dbReference type="InterPro" id="IPR011707">
    <property type="entry name" value="Cu-oxidase-like_N"/>
</dbReference>
<keyword evidence="6" id="KW-0472">Membrane</keyword>
<dbReference type="VEuPathDB" id="FungiDB:GMDG_05814"/>
<dbReference type="GO" id="GO:0016491">
    <property type="term" value="F:oxidoreductase activity"/>
    <property type="evidence" value="ECO:0007669"/>
    <property type="project" value="UniProtKB-KW"/>
</dbReference>
<dbReference type="RefSeq" id="XP_024328243.1">
    <property type="nucleotide sequence ID" value="XM_024463937.1"/>
</dbReference>
<keyword evidence="4" id="KW-0186">Copper</keyword>
<evidence type="ECO:0000259" key="7">
    <source>
        <dbReference type="Pfam" id="PF00394"/>
    </source>
</evidence>
<evidence type="ECO:0000256" key="3">
    <source>
        <dbReference type="ARBA" id="ARBA00023002"/>
    </source>
</evidence>
<keyword evidence="6" id="KW-1133">Transmembrane helix</keyword>
<evidence type="ECO:0000256" key="5">
    <source>
        <dbReference type="SAM" id="MobiDB-lite"/>
    </source>
</evidence>
<organism evidence="10">
    <name type="scientific">Pseudogymnoascus destructans</name>
    <dbReference type="NCBI Taxonomy" id="655981"/>
    <lineage>
        <taxon>Eukaryota</taxon>
        <taxon>Fungi</taxon>
        <taxon>Dikarya</taxon>
        <taxon>Ascomycota</taxon>
        <taxon>Pezizomycotina</taxon>
        <taxon>Leotiomycetes</taxon>
        <taxon>Thelebolales</taxon>
        <taxon>Thelebolaceae</taxon>
        <taxon>Pseudogymnoascus</taxon>
    </lineage>
</organism>
<proteinExistence type="inferred from homology"/>
<keyword evidence="2" id="KW-0479">Metal-binding</keyword>
<evidence type="ECO:0000256" key="6">
    <source>
        <dbReference type="SAM" id="Phobius"/>
    </source>
</evidence>
<feature type="region of interest" description="Disordered" evidence="5">
    <location>
        <begin position="14"/>
        <end position="52"/>
    </location>
</feature>